<dbReference type="Gene3D" id="1.10.287.950">
    <property type="entry name" value="Methyl-accepting chemotaxis protein"/>
    <property type="match status" value="1"/>
</dbReference>
<evidence type="ECO:0000256" key="1">
    <source>
        <dbReference type="ARBA" id="ARBA00004236"/>
    </source>
</evidence>
<comment type="subcellular location">
    <subcellularLocation>
        <location evidence="1">Cell membrane</location>
    </subcellularLocation>
</comment>
<dbReference type="SMART" id="SM00304">
    <property type="entry name" value="HAMP"/>
    <property type="match status" value="2"/>
</dbReference>
<evidence type="ECO:0000259" key="9">
    <source>
        <dbReference type="PROSITE" id="PS50885"/>
    </source>
</evidence>
<evidence type="ECO:0000256" key="4">
    <source>
        <dbReference type="ARBA" id="ARBA00023224"/>
    </source>
</evidence>
<dbReference type="InterPro" id="IPR004089">
    <property type="entry name" value="MCPsignal_dom"/>
</dbReference>
<feature type="transmembrane region" description="Helical" evidence="7">
    <location>
        <begin position="186"/>
        <end position="206"/>
    </location>
</feature>
<proteinExistence type="inferred from homology"/>
<dbReference type="InterPro" id="IPR003660">
    <property type="entry name" value="HAMP_dom"/>
</dbReference>
<dbReference type="SUPFAM" id="SSF58104">
    <property type="entry name" value="Methyl-accepting chemotaxis protein (MCP) signaling domain"/>
    <property type="match status" value="1"/>
</dbReference>
<keyword evidence="4 6" id="KW-0807">Transducer</keyword>
<evidence type="ECO:0000313" key="11">
    <source>
        <dbReference type="Proteomes" id="UP000250369"/>
    </source>
</evidence>
<keyword evidence="3 7" id="KW-0472">Membrane</keyword>
<name>A0A329LLL9_9BACL</name>
<evidence type="ECO:0000259" key="8">
    <source>
        <dbReference type="PROSITE" id="PS50111"/>
    </source>
</evidence>
<evidence type="ECO:0000313" key="10">
    <source>
        <dbReference type="EMBL" id="RAV09065.1"/>
    </source>
</evidence>
<dbReference type="CDD" id="cd06225">
    <property type="entry name" value="HAMP"/>
    <property type="match status" value="1"/>
</dbReference>
<dbReference type="PANTHER" id="PTHR32089:SF112">
    <property type="entry name" value="LYSOZYME-LIKE PROTEIN-RELATED"/>
    <property type="match status" value="1"/>
</dbReference>
<dbReference type="Pfam" id="PF00672">
    <property type="entry name" value="HAMP"/>
    <property type="match status" value="1"/>
</dbReference>
<dbReference type="PROSITE" id="PS50885">
    <property type="entry name" value="HAMP"/>
    <property type="match status" value="1"/>
</dbReference>
<evidence type="ECO:0000256" key="6">
    <source>
        <dbReference type="PROSITE-ProRule" id="PRU00284"/>
    </source>
</evidence>
<protein>
    <submittedName>
        <fullName evidence="10">Methyl-accepting chemotaxis protein</fullName>
    </submittedName>
</protein>
<accession>A0A329LLL9</accession>
<dbReference type="Pfam" id="PF00015">
    <property type="entry name" value="MCPsignal"/>
    <property type="match status" value="1"/>
</dbReference>
<feature type="domain" description="HAMP" evidence="9">
    <location>
        <begin position="208"/>
        <end position="260"/>
    </location>
</feature>
<dbReference type="AlphaFoldDB" id="A0A329LLL9"/>
<dbReference type="InterPro" id="IPR004090">
    <property type="entry name" value="Chemotax_Me-accpt_rcpt"/>
</dbReference>
<reference evidence="10 11" key="1">
    <citation type="journal article" date="2009" name="Int. J. Syst. Evol. Microbiol.">
        <title>Paenibacillus contaminans sp. nov., isolated from a contaminated laboratory plate.</title>
        <authorList>
            <person name="Chou J.H."/>
            <person name="Lee J.H."/>
            <person name="Lin M.C."/>
            <person name="Chang P.S."/>
            <person name="Arun A.B."/>
            <person name="Young C.C."/>
            <person name="Chen W.M."/>
        </authorList>
    </citation>
    <scope>NUCLEOTIDE SEQUENCE [LARGE SCALE GENOMIC DNA]</scope>
    <source>
        <strain evidence="10 11">CKOBP-6</strain>
    </source>
</reference>
<dbReference type="Proteomes" id="UP000250369">
    <property type="component" value="Unassembled WGS sequence"/>
</dbReference>
<gene>
    <name evidence="10" type="ORF">DQG23_40200</name>
</gene>
<keyword evidence="2" id="KW-1003">Cell membrane</keyword>
<dbReference type="RefSeq" id="WP_113036678.1">
    <property type="nucleotide sequence ID" value="NZ_QMFB01000053.1"/>
</dbReference>
<dbReference type="GO" id="GO:0004888">
    <property type="term" value="F:transmembrane signaling receptor activity"/>
    <property type="evidence" value="ECO:0007669"/>
    <property type="project" value="InterPro"/>
</dbReference>
<dbReference type="GO" id="GO:0006935">
    <property type="term" value="P:chemotaxis"/>
    <property type="evidence" value="ECO:0007669"/>
    <property type="project" value="InterPro"/>
</dbReference>
<organism evidence="10 11">
    <name type="scientific">Paenibacillus contaminans</name>
    <dbReference type="NCBI Taxonomy" id="450362"/>
    <lineage>
        <taxon>Bacteria</taxon>
        <taxon>Bacillati</taxon>
        <taxon>Bacillota</taxon>
        <taxon>Bacilli</taxon>
        <taxon>Bacillales</taxon>
        <taxon>Paenibacillaceae</taxon>
        <taxon>Paenibacillus</taxon>
    </lineage>
</organism>
<evidence type="ECO:0000256" key="2">
    <source>
        <dbReference type="ARBA" id="ARBA00022475"/>
    </source>
</evidence>
<sequence>MRLTIRMKLLASFAFVLALLIAIGMISLVKMNDTGAKMKEIDQNSLPSIIALADIGKESLNVQRLLLRIVIDVTEAEKISHEKELNDSANRIKQLQAETEALLTSDAEKKAYEKFSSGWNAYMAEVPGLLQAARGNNSAVILPLLDKSVELGRTVRKDLDEAVALKRDAAALKADQTVEANQSAQLIVFVLGLIAVAAAAGLAIYISGAISKSIKNVTRVVAKVAEGELTEACEVRQKDEIGHLAESINEMVVKLRGLIVQVIGASQSVAAAAEQISAGTEEIAAGASSQAVAAQTIQELFIELSKSIEAVADNAEHAAQLSDDTRKQAQDGGRVVEASVQGMNRVNEQMSLLRDDSSKIEAIIEVIDEIAEQTNLLALNAAIEAARAGEQGRGFAVVAEEVRKLAERSGAAAKQIGAIIKGMQGNTWNSAKAVEDAVRLSEETGKTLEQIIVKINGNAHQVSEIAAACEEQAAQTGEFGKSVELIASTSEEAAAAAEETAASTQSLARLADELNVSVAMFKV</sequence>
<keyword evidence="7" id="KW-0812">Transmembrane</keyword>
<evidence type="ECO:0000256" key="7">
    <source>
        <dbReference type="SAM" id="Phobius"/>
    </source>
</evidence>
<comment type="similarity">
    <text evidence="5">Belongs to the methyl-accepting chemotaxis (MCP) protein family.</text>
</comment>
<dbReference type="GO" id="GO:0005886">
    <property type="term" value="C:plasma membrane"/>
    <property type="evidence" value="ECO:0007669"/>
    <property type="project" value="UniProtKB-SubCell"/>
</dbReference>
<evidence type="ECO:0000256" key="3">
    <source>
        <dbReference type="ARBA" id="ARBA00023136"/>
    </source>
</evidence>
<dbReference type="Pfam" id="PF12729">
    <property type="entry name" value="4HB_MCP_1"/>
    <property type="match status" value="1"/>
</dbReference>
<keyword evidence="7" id="KW-1133">Transmembrane helix</keyword>
<dbReference type="EMBL" id="QMFB01000053">
    <property type="protein sequence ID" value="RAV09065.1"/>
    <property type="molecule type" value="Genomic_DNA"/>
</dbReference>
<dbReference type="InterPro" id="IPR024478">
    <property type="entry name" value="HlyB_4HB_MCP"/>
</dbReference>
<dbReference type="PANTHER" id="PTHR32089">
    <property type="entry name" value="METHYL-ACCEPTING CHEMOTAXIS PROTEIN MCPB"/>
    <property type="match status" value="1"/>
</dbReference>
<keyword evidence="11" id="KW-1185">Reference proteome</keyword>
<feature type="domain" description="Methyl-accepting transducer" evidence="8">
    <location>
        <begin position="265"/>
        <end position="508"/>
    </location>
</feature>
<dbReference type="PROSITE" id="PS50111">
    <property type="entry name" value="CHEMOTAXIS_TRANSDUC_2"/>
    <property type="match status" value="1"/>
</dbReference>
<dbReference type="PRINTS" id="PR00260">
    <property type="entry name" value="CHEMTRNSDUCR"/>
</dbReference>
<dbReference type="GO" id="GO:0007165">
    <property type="term" value="P:signal transduction"/>
    <property type="evidence" value="ECO:0007669"/>
    <property type="project" value="UniProtKB-KW"/>
</dbReference>
<dbReference type="FunFam" id="1.10.287.950:FF:000001">
    <property type="entry name" value="Methyl-accepting chemotaxis sensory transducer"/>
    <property type="match status" value="1"/>
</dbReference>
<dbReference type="SMART" id="SM00283">
    <property type="entry name" value="MA"/>
    <property type="match status" value="1"/>
</dbReference>
<dbReference type="OrthoDB" id="358716at2"/>
<comment type="caution">
    <text evidence="10">The sequence shown here is derived from an EMBL/GenBank/DDBJ whole genome shotgun (WGS) entry which is preliminary data.</text>
</comment>
<evidence type="ECO:0000256" key="5">
    <source>
        <dbReference type="ARBA" id="ARBA00029447"/>
    </source>
</evidence>